<dbReference type="AlphaFoldDB" id="Q0W4R2"/>
<keyword evidence="2" id="KW-1133">Transmembrane helix</keyword>
<organism evidence="3 4">
    <name type="scientific">Methanocella arvoryzae (strain DSM 22066 / NBRC 105507 / MRE50)</name>
    <dbReference type="NCBI Taxonomy" id="351160"/>
    <lineage>
        <taxon>Archaea</taxon>
        <taxon>Methanobacteriati</taxon>
        <taxon>Methanobacteriota</taxon>
        <taxon>Stenosarchaea group</taxon>
        <taxon>Methanomicrobia</taxon>
        <taxon>Methanocellales</taxon>
        <taxon>Methanocellaceae</taxon>
        <taxon>Methanocella</taxon>
    </lineage>
</organism>
<dbReference type="eggNOG" id="arCOG03561">
    <property type="taxonomic scope" value="Archaea"/>
</dbReference>
<protein>
    <recommendedName>
        <fullName evidence="5">Big-1 domain-containing protein</fullName>
    </recommendedName>
</protein>
<sequence length="341" mass="35624">MTGLSKITPVTLVLLLIMTGLSPAFAVNSVELVSPPPMDPAYPNHGSVTGRVITQNAGQGIPGAYVAIVNGANISQAYYEGQADEDGYFQFPHVNNTVAGDYPRPVYRVYASLAGYGEGMSDLFGVGERSTTRADVVIADSGRASSGFVVQHVPMPDEVRLSAHPDTIMAGGNLSVITAQLYLNGAPYSRSGVVITFFADNDTIGYLPAEKKIATDSDGRATINLTSGNTSGQVNVTGYSKIGISRNITGSCTVCVEGTTGREVSVTDINDTEASNVTEIANGSHENVTSETTPGNLTEADISAAPEPTPSSTTGLLYPALLILLVAVAGFTVYMLAFRKK</sequence>
<dbReference type="SUPFAM" id="SSF49464">
    <property type="entry name" value="Carboxypeptidase regulatory domain-like"/>
    <property type="match status" value="1"/>
</dbReference>
<dbReference type="STRING" id="351160.RCIX1345"/>
<feature type="transmembrane region" description="Helical" evidence="2">
    <location>
        <begin position="316"/>
        <end position="337"/>
    </location>
</feature>
<dbReference type="RefSeq" id="WP_012035917.1">
    <property type="nucleotide sequence ID" value="NC_009464.1"/>
</dbReference>
<keyword evidence="2" id="KW-0472">Membrane</keyword>
<evidence type="ECO:0000313" key="3">
    <source>
        <dbReference type="EMBL" id="CAJ36631.1"/>
    </source>
</evidence>
<dbReference type="SUPFAM" id="SSF49373">
    <property type="entry name" value="Invasin/intimin cell-adhesion fragments"/>
    <property type="match status" value="1"/>
</dbReference>
<name>Q0W4R2_METAR</name>
<keyword evidence="2" id="KW-0812">Transmembrane</keyword>
<evidence type="ECO:0008006" key="5">
    <source>
        <dbReference type="Google" id="ProtNLM"/>
    </source>
</evidence>
<keyword evidence="4" id="KW-1185">Reference proteome</keyword>
<reference evidence="3 4" key="1">
    <citation type="journal article" date="2006" name="Science">
        <title>Genome of rice cluster I archaea -- the key methane producers in the rice rhizosphere.</title>
        <authorList>
            <person name="Erkel C."/>
            <person name="Kube M."/>
            <person name="Reinhardt R."/>
            <person name="Liesack W."/>
        </authorList>
    </citation>
    <scope>NUCLEOTIDE SEQUENCE [LARGE SCALE GENOMIC DNA]</scope>
    <source>
        <strain evidence="4">DSM 22066 / NBRC 105507 / MRE50</strain>
    </source>
</reference>
<evidence type="ECO:0000256" key="1">
    <source>
        <dbReference type="SAM" id="MobiDB-lite"/>
    </source>
</evidence>
<proteinExistence type="predicted"/>
<dbReference type="EMBL" id="AM114193">
    <property type="protein sequence ID" value="CAJ36631.1"/>
    <property type="molecule type" value="Genomic_DNA"/>
</dbReference>
<dbReference type="Gene3D" id="2.60.40.10">
    <property type="entry name" value="Immunoglobulins"/>
    <property type="match status" value="1"/>
</dbReference>
<evidence type="ECO:0000313" key="4">
    <source>
        <dbReference type="Proteomes" id="UP000000663"/>
    </source>
</evidence>
<accession>Q0W4R2</accession>
<evidence type="ECO:0000256" key="2">
    <source>
        <dbReference type="SAM" id="Phobius"/>
    </source>
</evidence>
<dbReference type="GeneID" id="25397286"/>
<feature type="region of interest" description="Disordered" evidence="1">
    <location>
        <begin position="282"/>
        <end position="309"/>
    </location>
</feature>
<dbReference type="Proteomes" id="UP000000663">
    <property type="component" value="Chromosome"/>
</dbReference>
<feature type="compositionally biased region" description="Polar residues" evidence="1">
    <location>
        <begin position="282"/>
        <end position="296"/>
    </location>
</feature>
<gene>
    <name evidence="3" type="ORF">RCIX1345</name>
</gene>
<dbReference type="InterPro" id="IPR008964">
    <property type="entry name" value="Invasin/intimin_cell_adhesion"/>
</dbReference>
<dbReference type="KEGG" id="rci:RCIX1345"/>
<dbReference type="InterPro" id="IPR008969">
    <property type="entry name" value="CarboxyPept-like_regulatory"/>
</dbReference>
<dbReference type="Gene3D" id="2.60.40.1120">
    <property type="entry name" value="Carboxypeptidase-like, regulatory domain"/>
    <property type="match status" value="1"/>
</dbReference>
<dbReference type="InterPro" id="IPR013783">
    <property type="entry name" value="Ig-like_fold"/>
</dbReference>